<proteinExistence type="inferred from homology"/>
<keyword evidence="4" id="KW-1208">Phospholipid metabolism</keyword>
<accession>B7GIZ6</accession>
<evidence type="ECO:0000256" key="4">
    <source>
        <dbReference type="RuleBase" id="RU361267"/>
    </source>
</evidence>
<evidence type="ECO:0000256" key="2">
    <source>
        <dbReference type="ARBA" id="ARBA00022679"/>
    </source>
</evidence>
<evidence type="ECO:0000259" key="5">
    <source>
        <dbReference type="SMART" id="SM00563"/>
    </source>
</evidence>
<comment type="similarity">
    <text evidence="1 4">Belongs to the 1-acyl-sn-glycerol-3-phosphate acyltransferase family.</text>
</comment>
<comment type="catalytic activity">
    <reaction evidence="4">
        <text>a 1-acyl-sn-glycero-3-phosphate + an acyl-CoA = a 1,2-diacyl-sn-glycero-3-phosphate + CoA</text>
        <dbReference type="Rhea" id="RHEA:19709"/>
        <dbReference type="ChEBI" id="CHEBI:57287"/>
        <dbReference type="ChEBI" id="CHEBI:57970"/>
        <dbReference type="ChEBI" id="CHEBI:58342"/>
        <dbReference type="ChEBI" id="CHEBI:58608"/>
        <dbReference type="EC" id="2.3.1.51"/>
    </reaction>
</comment>
<evidence type="ECO:0000256" key="1">
    <source>
        <dbReference type="ARBA" id="ARBA00008655"/>
    </source>
</evidence>
<keyword evidence="3 4" id="KW-0012">Acyltransferase</keyword>
<dbReference type="CDD" id="cd07989">
    <property type="entry name" value="LPLAT_AGPAT-like"/>
    <property type="match status" value="1"/>
</dbReference>
<keyword evidence="4" id="KW-0443">Lipid metabolism</keyword>
<dbReference type="Pfam" id="PF01553">
    <property type="entry name" value="Acyltransferase"/>
    <property type="match status" value="1"/>
</dbReference>
<dbReference type="GO" id="GO:0006654">
    <property type="term" value="P:phosphatidic acid biosynthetic process"/>
    <property type="evidence" value="ECO:0007669"/>
    <property type="project" value="TreeGrafter"/>
</dbReference>
<dbReference type="InterPro" id="IPR004552">
    <property type="entry name" value="AGP_acyltrans"/>
</dbReference>
<keyword evidence="2 4" id="KW-0808">Transferase</keyword>
<dbReference type="eggNOG" id="COG0204">
    <property type="taxonomic scope" value="Bacteria"/>
</dbReference>
<keyword evidence="4" id="KW-0594">Phospholipid biosynthesis</keyword>
<dbReference type="NCBIfam" id="TIGR00530">
    <property type="entry name" value="AGP_acyltrn"/>
    <property type="match status" value="1"/>
</dbReference>
<dbReference type="STRING" id="491915.Aflv_0158"/>
<organism evidence="6 7">
    <name type="scientific">Anoxybacillus flavithermus (strain DSM 21510 / WK1)</name>
    <dbReference type="NCBI Taxonomy" id="491915"/>
    <lineage>
        <taxon>Bacteria</taxon>
        <taxon>Bacillati</taxon>
        <taxon>Bacillota</taxon>
        <taxon>Bacilli</taxon>
        <taxon>Bacillales</taxon>
        <taxon>Anoxybacillaceae</taxon>
        <taxon>Anoxybacillus</taxon>
    </lineage>
</organism>
<dbReference type="HOGENOM" id="CLU_027938_4_3_9"/>
<dbReference type="AlphaFoldDB" id="B7GIZ6"/>
<gene>
    <name evidence="6" type="ordered locus">Aflv_0158</name>
</gene>
<evidence type="ECO:0000313" key="6">
    <source>
        <dbReference type="EMBL" id="ACJ32542.1"/>
    </source>
</evidence>
<dbReference type="SUPFAM" id="SSF69593">
    <property type="entry name" value="Glycerol-3-phosphate (1)-acyltransferase"/>
    <property type="match status" value="1"/>
</dbReference>
<dbReference type="InterPro" id="IPR002123">
    <property type="entry name" value="Plipid/glycerol_acylTrfase"/>
</dbReference>
<dbReference type="SMART" id="SM00563">
    <property type="entry name" value="PlsC"/>
    <property type="match status" value="1"/>
</dbReference>
<name>B7GIZ6_ANOFW</name>
<dbReference type="PANTHER" id="PTHR10434:SF40">
    <property type="entry name" value="1-ACYL-SN-GLYCEROL-3-PHOSPHATE ACYLTRANSFERASE"/>
    <property type="match status" value="1"/>
</dbReference>
<keyword evidence="4" id="KW-0444">Lipid biosynthesis</keyword>
<sequence>MRKMMYHIVAKILYFIIKLFRLLEVRGKENIPKNKNYVVTCSHRGWVDVIMLAMSLYPTQVHYMAKKELFNSRLIGTFLKYLNAFPVNRQNPGPSTLKIPMKLLKENKIVGIFPSGTRTNEEVPLKRGAVTIAIKANVPILPASYHGPTNLKEILIGKKATVILGEPLYFDKQKEEMDKDELLSYSLKLLENKMKNLEKTFIK</sequence>
<comment type="domain">
    <text evidence="4">The HXXXXD motif is essential for acyltransferase activity and may constitute the binding site for the phosphate moiety of the glycerol-3-phosphate.</text>
</comment>
<evidence type="ECO:0000313" key="7">
    <source>
        <dbReference type="Proteomes" id="UP000000742"/>
    </source>
</evidence>
<evidence type="ECO:0000256" key="3">
    <source>
        <dbReference type="ARBA" id="ARBA00023315"/>
    </source>
</evidence>
<dbReference type="GO" id="GO:0016020">
    <property type="term" value="C:membrane"/>
    <property type="evidence" value="ECO:0007669"/>
    <property type="project" value="InterPro"/>
</dbReference>
<dbReference type="Proteomes" id="UP000000742">
    <property type="component" value="Chromosome"/>
</dbReference>
<dbReference type="GO" id="GO:0003841">
    <property type="term" value="F:1-acylglycerol-3-phosphate O-acyltransferase activity"/>
    <property type="evidence" value="ECO:0007669"/>
    <property type="project" value="UniProtKB-UniRule"/>
</dbReference>
<feature type="domain" description="Phospholipid/glycerol acyltransferase" evidence="5">
    <location>
        <begin position="37"/>
        <end position="148"/>
    </location>
</feature>
<protein>
    <recommendedName>
        <fullName evidence="4">1-acyl-sn-glycerol-3-phosphate acyltransferase</fullName>
        <ecNumber evidence="4">2.3.1.51</ecNumber>
    </recommendedName>
</protein>
<dbReference type="EMBL" id="CP000922">
    <property type="protein sequence ID" value="ACJ32542.1"/>
    <property type="molecule type" value="Genomic_DNA"/>
</dbReference>
<dbReference type="PANTHER" id="PTHR10434">
    <property type="entry name" value="1-ACYL-SN-GLYCEROL-3-PHOSPHATE ACYLTRANSFERASE"/>
    <property type="match status" value="1"/>
</dbReference>
<dbReference type="EC" id="2.3.1.51" evidence="4"/>
<reference evidence="6 7" key="1">
    <citation type="journal article" date="2008" name="Genome Biol.">
        <title>Encapsulated in silica: genome, proteome and physiology of the thermophilic bacterium Anoxybacillus flavithermus WK1.</title>
        <authorList>
            <person name="Saw J.H."/>
            <person name="Mountain B.W."/>
            <person name="Feng L."/>
            <person name="Omelchenko M.V."/>
            <person name="Hou S."/>
            <person name="Saito J.A."/>
            <person name="Stott M.B."/>
            <person name="Li D."/>
            <person name="Zhao G."/>
            <person name="Wu J."/>
            <person name="Galperin M.Y."/>
            <person name="Koonin E.V."/>
            <person name="Makarova K.S."/>
            <person name="Wolf Y.I."/>
            <person name="Rigden D.J."/>
            <person name="Dunfield P.F."/>
            <person name="Wang L."/>
            <person name="Alam M."/>
        </authorList>
    </citation>
    <scope>NUCLEOTIDE SEQUENCE [LARGE SCALE GENOMIC DNA]</scope>
    <source>
        <strain evidence="7">DSM 21510 / WK1</strain>
    </source>
</reference>
<dbReference type="KEGG" id="afl:Aflv_0158"/>